<dbReference type="Pfam" id="PF01053">
    <property type="entry name" value="Cys_Met_Meta_PP"/>
    <property type="match status" value="1"/>
</dbReference>
<dbReference type="AlphaFoldDB" id="A0A1W1X8B8"/>
<dbReference type="STRING" id="1121291.SAMN02745134_01021"/>
<dbReference type="InterPro" id="IPR015422">
    <property type="entry name" value="PyrdxlP-dep_Trfase_small"/>
</dbReference>
<gene>
    <name evidence="6" type="ORF">SAMN02745134_01021</name>
</gene>
<dbReference type="RefSeq" id="WP_084114326.1">
    <property type="nucleotide sequence ID" value="NZ_FWXH01000002.1"/>
</dbReference>
<reference evidence="6 7" key="1">
    <citation type="submission" date="2017-04" db="EMBL/GenBank/DDBJ databases">
        <authorList>
            <person name="Afonso C.L."/>
            <person name="Miller P.J."/>
            <person name="Scott M.A."/>
            <person name="Spackman E."/>
            <person name="Goraichik I."/>
            <person name="Dimitrov K.M."/>
            <person name="Suarez D.L."/>
            <person name="Swayne D.E."/>
        </authorList>
    </citation>
    <scope>NUCLEOTIDE SEQUENCE [LARGE SCALE GENOMIC DNA]</scope>
    <source>
        <strain evidence="6 7">DSM 12555</strain>
    </source>
</reference>
<dbReference type="PANTHER" id="PTHR11808:SF90">
    <property type="entry name" value="CYSTATHIONINE GAMMA-SYNTHASE"/>
    <property type="match status" value="1"/>
</dbReference>
<dbReference type="GO" id="GO:0030170">
    <property type="term" value="F:pyridoxal phosphate binding"/>
    <property type="evidence" value="ECO:0007669"/>
    <property type="project" value="InterPro"/>
</dbReference>
<dbReference type="OrthoDB" id="9780685at2"/>
<comment type="similarity">
    <text evidence="2 5">Belongs to the trans-sulfuration enzymes family.</text>
</comment>
<dbReference type="GO" id="GO:0019346">
    <property type="term" value="P:transsulfuration"/>
    <property type="evidence" value="ECO:0007669"/>
    <property type="project" value="InterPro"/>
</dbReference>
<evidence type="ECO:0000313" key="7">
    <source>
        <dbReference type="Proteomes" id="UP000192468"/>
    </source>
</evidence>
<dbReference type="Gene3D" id="3.90.1150.10">
    <property type="entry name" value="Aspartate Aminotransferase, domain 1"/>
    <property type="match status" value="1"/>
</dbReference>
<dbReference type="InterPro" id="IPR000277">
    <property type="entry name" value="Cys/Met-Metab_PyrdxlP-dep_enz"/>
</dbReference>
<dbReference type="Proteomes" id="UP000192468">
    <property type="component" value="Unassembled WGS sequence"/>
</dbReference>
<dbReference type="FunFam" id="3.40.640.10:FF:000009">
    <property type="entry name" value="Cystathionine gamma-synthase homolog"/>
    <property type="match status" value="1"/>
</dbReference>
<dbReference type="SUPFAM" id="SSF53383">
    <property type="entry name" value="PLP-dependent transferases"/>
    <property type="match status" value="1"/>
</dbReference>
<evidence type="ECO:0000256" key="3">
    <source>
        <dbReference type="ARBA" id="ARBA00022898"/>
    </source>
</evidence>
<evidence type="ECO:0000256" key="2">
    <source>
        <dbReference type="ARBA" id="ARBA00009077"/>
    </source>
</evidence>
<dbReference type="PANTHER" id="PTHR11808">
    <property type="entry name" value="TRANS-SULFURATION ENZYME FAMILY MEMBER"/>
    <property type="match status" value="1"/>
</dbReference>
<feature type="modified residue" description="N6-(pyridoxal phosphate)lysine" evidence="4">
    <location>
        <position position="200"/>
    </location>
</feature>
<protein>
    <submittedName>
        <fullName evidence="6">Cystathionine gamma-synthase</fullName>
    </submittedName>
</protein>
<sequence>MCGDCKNFETIAVHGSCEWSENTGSISVPIYQTATFKHAGLSQSTGYDYSRLQNPTREELEKTIARLEGGKEGLAFSTGMAAIDAVARLFLPGDHVIISDDLYGGTYRLFEDVYKNYGIEVTYVDTTNLEEILKAIKHNTKAFYIETPSNPMMKISDIKKISELARNNGVITIVDNTFLTPYFQKPLDLGADIVIHSGTKFLGGHNDTLSGLLVASREDLIEKLRFAQVSIGATLSPFDSWLIQRGIKTLPVRLEKQQQNAIEIANWLKECSEVEEVFYPGFKENKGHEICLRQASGFGSMLSFTVKKKETVEKILGNVQVISFAESLGGVESLITYPYLQTHAAIPEEIRNKIGVTDKLLRLSVGIENINDLIEDLNKSFNK</sequence>
<evidence type="ECO:0000256" key="5">
    <source>
        <dbReference type="RuleBase" id="RU362118"/>
    </source>
</evidence>
<dbReference type="GO" id="GO:0016846">
    <property type="term" value="F:carbon-sulfur lyase activity"/>
    <property type="evidence" value="ECO:0007669"/>
    <property type="project" value="TreeGrafter"/>
</dbReference>
<organism evidence="6 7">
    <name type="scientific">Clostridium acidisoli DSM 12555</name>
    <dbReference type="NCBI Taxonomy" id="1121291"/>
    <lineage>
        <taxon>Bacteria</taxon>
        <taxon>Bacillati</taxon>
        <taxon>Bacillota</taxon>
        <taxon>Clostridia</taxon>
        <taxon>Eubacteriales</taxon>
        <taxon>Clostridiaceae</taxon>
        <taxon>Clostridium</taxon>
    </lineage>
</organism>
<dbReference type="EMBL" id="FWXH01000002">
    <property type="protein sequence ID" value="SMC20074.1"/>
    <property type="molecule type" value="Genomic_DNA"/>
</dbReference>
<name>A0A1W1X8B8_9CLOT</name>
<dbReference type="GO" id="GO:0005737">
    <property type="term" value="C:cytoplasm"/>
    <property type="evidence" value="ECO:0007669"/>
    <property type="project" value="TreeGrafter"/>
</dbReference>
<dbReference type="Gene3D" id="3.40.640.10">
    <property type="entry name" value="Type I PLP-dependent aspartate aminotransferase-like (Major domain)"/>
    <property type="match status" value="1"/>
</dbReference>
<dbReference type="FunFam" id="3.90.1150.10:FF:000033">
    <property type="entry name" value="Cystathionine gamma-synthase"/>
    <property type="match status" value="1"/>
</dbReference>
<evidence type="ECO:0000256" key="1">
    <source>
        <dbReference type="ARBA" id="ARBA00001933"/>
    </source>
</evidence>
<keyword evidence="7" id="KW-1185">Reference proteome</keyword>
<dbReference type="InterPro" id="IPR054542">
    <property type="entry name" value="Cys_met_metab_PP"/>
</dbReference>
<evidence type="ECO:0000313" key="6">
    <source>
        <dbReference type="EMBL" id="SMC20074.1"/>
    </source>
</evidence>
<comment type="cofactor">
    <cofactor evidence="1 5">
        <name>pyridoxal 5'-phosphate</name>
        <dbReference type="ChEBI" id="CHEBI:597326"/>
    </cofactor>
</comment>
<proteinExistence type="inferred from homology"/>
<dbReference type="InterPro" id="IPR015424">
    <property type="entry name" value="PyrdxlP-dep_Trfase"/>
</dbReference>
<dbReference type="PIRSF" id="PIRSF001434">
    <property type="entry name" value="CGS"/>
    <property type="match status" value="1"/>
</dbReference>
<dbReference type="GO" id="GO:0009086">
    <property type="term" value="P:methionine biosynthetic process"/>
    <property type="evidence" value="ECO:0007669"/>
    <property type="project" value="UniProtKB-ARBA"/>
</dbReference>
<accession>A0A1W1X8B8</accession>
<evidence type="ECO:0000256" key="4">
    <source>
        <dbReference type="PIRSR" id="PIRSR001434-2"/>
    </source>
</evidence>
<dbReference type="InterPro" id="IPR015421">
    <property type="entry name" value="PyrdxlP-dep_Trfase_major"/>
</dbReference>
<dbReference type="CDD" id="cd00614">
    <property type="entry name" value="CGS_like"/>
    <property type="match status" value="1"/>
</dbReference>
<dbReference type="PROSITE" id="PS00868">
    <property type="entry name" value="CYS_MET_METAB_PP"/>
    <property type="match status" value="1"/>
</dbReference>
<keyword evidence="3 4" id="KW-0663">Pyridoxal phosphate</keyword>